<feature type="binding site" evidence="7">
    <location>
        <position position="97"/>
    </location>
    <ligand>
        <name>NAD(+)</name>
        <dbReference type="ChEBI" id="CHEBI:57540"/>
    </ligand>
</feature>
<dbReference type="EMBL" id="KV454407">
    <property type="protein sequence ID" value="ODQ67591.1"/>
    <property type="molecule type" value="Genomic_DNA"/>
</dbReference>
<sequence length="353" mass="38463">MSTINKKFRIAVLGSGSWGTTIGKVVAENTAEKSDLFEPIVKMWAREETLCDNINEEHENNKYLSHIKLPENLVAVSNILETVAGADLIIFNFPHQFLATICADLAGHIPAGTRAVSCLKGLNVDENGCQLLTDFIYEKLGVSCGALSGANLAPEVAIENWSGTTIAYKLPDDFRGHGQDIDADVLHKLFARSYFEVSVVDDVAGVSLAGALKNIVALPVGFVDGMKWGNNARAAIMVKGQLEIIKFGRTFFPECAVKTFSNESAGLADLIATCSGGRNARIGKMMAETKKSAKECERDYLNGQSAQGIHTTDEVYRFLEAKNAIDDFPLFAATYNIIYQGEDMKKIPELLKQ</sequence>
<feature type="binding site" evidence="6">
    <location>
        <begin position="278"/>
        <end position="279"/>
    </location>
    <ligand>
        <name>substrate</name>
    </ligand>
</feature>
<dbReference type="EC" id="1.1.1.8" evidence="9"/>
<dbReference type="STRING" id="857566.A0A1E3PQ95"/>
<evidence type="ECO:0000259" key="10">
    <source>
        <dbReference type="Pfam" id="PF01210"/>
    </source>
</evidence>
<dbReference type="GO" id="GO:0051287">
    <property type="term" value="F:NAD binding"/>
    <property type="evidence" value="ECO:0007669"/>
    <property type="project" value="UniProtKB-UniRule"/>
</dbReference>
<dbReference type="AlphaFoldDB" id="A0A1E3PQ95"/>
<evidence type="ECO:0000256" key="7">
    <source>
        <dbReference type="PIRSR" id="PIRSR000114-3"/>
    </source>
</evidence>
<name>A0A1E3PQ95_9ASCO</name>
<evidence type="ECO:0000256" key="9">
    <source>
        <dbReference type="RuleBase" id="RU361243"/>
    </source>
</evidence>
<dbReference type="InterPro" id="IPR036291">
    <property type="entry name" value="NAD(P)-bd_dom_sf"/>
</dbReference>
<evidence type="ECO:0000256" key="8">
    <source>
        <dbReference type="RuleBase" id="RU000437"/>
    </source>
</evidence>
<dbReference type="FunFam" id="1.10.1040.10:FF:000004">
    <property type="entry name" value="Glycerol-3-phosphate dehydrogenase [NAD(+)]"/>
    <property type="match status" value="1"/>
</dbReference>
<evidence type="ECO:0000256" key="6">
    <source>
        <dbReference type="PIRSR" id="PIRSR000114-2"/>
    </source>
</evidence>
<keyword evidence="13" id="KW-1185">Reference proteome</keyword>
<evidence type="ECO:0000313" key="13">
    <source>
        <dbReference type="Proteomes" id="UP000095009"/>
    </source>
</evidence>
<comment type="catalytic activity">
    <reaction evidence="4 9">
        <text>sn-glycerol 3-phosphate + NAD(+) = dihydroxyacetone phosphate + NADH + H(+)</text>
        <dbReference type="Rhea" id="RHEA:11092"/>
        <dbReference type="ChEBI" id="CHEBI:15378"/>
        <dbReference type="ChEBI" id="CHEBI:57540"/>
        <dbReference type="ChEBI" id="CHEBI:57597"/>
        <dbReference type="ChEBI" id="CHEBI:57642"/>
        <dbReference type="ChEBI" id="CHEBI:57945"/>
        <dbReference type="EC" id="1.1.1.8"/>
    </reaction>
</comment>
<feature type="binding site" evidence="7">
    <location>
        <position position="153"/>
    </location>
    <ligand>
        <name>NAD(+)</name>
        <dbReference type="ChEBI" id="CHEBI:57540"/>
    </ligand>
</feature>
<feature type="domain" description="Glycerol-3-phosphate dehydrogenase NAD-dependent N-terminal" evidence="10">
    <location>
        <begin position="10"/>
        <end position="169"/>
    </location>
</feature>
<evidence type="ECO:0000313" key="12">
    <source>
        <dbReference type="EMBL" id="ODQ67591.1"/>
    </source>
</evidence>
<dbReference type="GO" id="GO:0005975">
    <property type="term" value="P:carbohydrate metabolic process"/>
    <property type="evidence" value="ECO:0007669"/>
    <property type="project" value="InterPro"/>
</dbReference>
<dbReference type="InterPro" id="IPR011128">
    <property type="entry name" value="G3P_DH_NAD-dep_N"/>
</dbReference>
<reference evidence="12 13" key="1">
    <citation type="journal article" date="2016" name="Proc. Natl. Acad. Sci. U.S.A.">
        <title>Comparative genomics of biotechnologically important yeasts.</title>
        <authorList>
            <person name="Riley R."/>
            <person name="Haridas S."/>
            <person name="Wolfe K.H."/>
            <person name="Lopes M.R."/>
            <person name="Hittinger C.T."/>
            <person name="Goeker M."/>
            <person name="Salamov A.A."/>
            <person name="Wisecaver J.H."/>
            <person name="Long T.M."/>
            <person name="Calvey C.H."/>
            <person name="Aerts A.L."/>
            <person name="Barry K.W."/>
            <person name="Choi C."/>
            <person name="Clum A."/>
            <person name="Coughlan A.Y."/>
            <person name="Deshpande S."/>
            <person name="Douglass A.P."/>
            <person name="Hanson S.J."/>
            <person name="Klenk H.-P."/>
            <person name="LaButti K.M."/>
            <person name="Lapidus A."/>
            <person name="Lindquist E.A."/>
            <person name="Lipzen A.M."/>
            <person name="Meier-Kolthoff J.P."/>
            <person name="Ohm R.A."/>
            <person name="Otillar R.P."/>
            <person name="Pangilinan J.L."/>
            <person name="Peng Y."/>
            <person name="Rokas A."/>
            <person name="Rosa C.A."/>
            <person name="Scheuner C."/>
            <person name="Sibirny A.A."/>
            <person name="Slot J.C."/>
            <person name="Stielow J.B."/>
            <person name="Sun H."/>
            <person name="Kurtzman C.P."/>
            <person name="Blackwell M."/>
            <person name="Grigoriev I.V."/>
            <person name="Jeffries T.W."/>
        </authorList>
    </citation>
    <scope>NUCLEOTIDE SEQUENCE [LARGE SCALE GENOMIC DNA]</scope>
    <source>
        <strain evidence="12 13">DSM 6958</strain>
    </source>
</reference>
<feature type="binding site" evidence="6">
    <location>
        <position position="120"/>
    </location>
    <ligand>
        <name>substrate</name>
    </ligand>
</feature>
<dbReference type="Gene3D" id="3.40.50.720">
    <property type="entry name" value="NAD(P)-binding Rossmann-like Domain"/>
    <property type="match status" value="1"/>
</dbReference>
<feature type="binding site" evidence="7">
    <location>
        <position position="278"/>
    </location>
    <ligand>
        <name>NAD(+)</name>
        <dbReference type="ChEBI" id="CHEBI:57540"/>
    </ligand>
</feature>
<feature type="binding site" evidence="7">
    <location>
        <position position="307"/>
    </location>
    <ligand>
        <name>NAD(+)</name>
        <dbReference type="ChEBI" id="CHEBI:57540"/>
    </ligand>
</feature>
<dbReference type="PRINTS" id="PR00077">
    <property type="entry name" value="GPDHDRGNASE"/>
</dbReference>
<evidence type="ECO:0000259" key="11">
    <source>
        <dbReference type="Pfam" id="PF07479"/>
    </source>
</evidence>
<feature type="binding site" evidence="7">
    <location>
        <begin position="14"/>
        <end position="19"/>
    </location>
    <ligand>
        <name>NAD(+)</name>
        <dbReference type="ChEBI" id="CHEBI:57540"/>
    </ligand>
</feature>
<dbReference type="GO" id="GO:0046168">
    <property type="term" value="P:glycerol-3-phosphate catabolic process"/>
    <property type="evidence" value="ECO:0007669"/>
    <property type="project" value="UniProtKB-UniRule"/>
</dbReference>
<dbReference type="Proteomes" id="UP000095009">
    <property type="component" value="Unassembled WGS sequence"/>
</dbReference>
<gene>
    <name evidence="12" type="ORF">NADFUDRAFT_45657</name>
</gene>
<dbReference type="Gene3D" id="1.10.1040.10">
    <property type="entry name" value="N-(1-d-carboxylethyl)-l-norvaline Dehydrogenase, domain 2"/>
    <property type="match status" value="1"/>
</dbReference>
<protein>
    <recommendedName>
        <fullName evidence="9">Glycerol-3-phosphate dehydrogenase [NAD(+)]</fullName>
        <ecNumber evidence="9">1.1.1.8</ecNumber>
    </recommendedName>
</protein>
<dbReference type="GO" id="GO:0005829">
    <property type="term" value="C:cytosol"/>
    <property type="evidence" value="ECO:0007669"/>
    <property type="project" value="TreeGrafter"/>
</dbReference>
<evidence type="ECO:0000256" key="5">
    <source>
        <dbReference type="PIRSR" id="PIRSR000114-1"/>
    </source>
</evidence>
<dbReference type="GO" id="GO:0141152">
    <property type="term" value="F:glycerol-3-phosphate dehydrogenase (NAD+) activity"/>
    <property type="evidence" value="ECO:0007669"/>
    <property type="project" value="UniProtKB-UniRule"/>
</dbReference>
<evidence type="ECO:0000256" key="1">
    <source>
        <dbReference type="ARBA" id="ARBA00011009"/>
    </source>
</evidence>
<accession>A0A1E3PQ95</accession>
<keyword evidence="2 8" id="KW-0560">Oxidoreductase</keyword>
<organism evidence="12 13">
    <name type="scientific">Nadsonia fulvescens var. elongata DSM 6958</name>
    <dbReference type="NCBI Taxonomy" id="857566"/>
    <lineage>
        <taxon>Eukaryota</taxon>
        <taxon>Fungi</taxon>
        <taxon>Dikarya</taxon>
        <taxon>Ascomycota</taxon>
        <taxon>Saccharomycotina</taxon>
        <taxon>Dipodascomycetes</taxon>
        <taxon>Dipodascales</taxon>
        <taxon>Dipodascales incertae sedis</taxon>
        <taxon>Nadsonia</taxon>
    </lineage>
</organism>
<evidence type="ECO:0000256" key="2">
    <source>
        <dbReference type="ARBA" id="ARBA00023002"/>
    </source>
</evidence>
<dbReference type="InterPro" id="IPR017751">
    <property type="entry name" value="G3P_DH_NAD-dep_euk"/>
</dbReference>
<dbReference type="SUPFAM" id="SSF48179">
    <property type="entry name" value="6-phosphogluconate dehydrogenase C-terminal domain-like"/>
    <property type="match status" value="1"/>
</dbReference>
<evidence type="ECO:0000256" key="3">
    <source>
        <dbReference type="ARBA" id="ARBA00023027"/>
    </source>
</evidence>
<dbReference type="OrthoDB" id="10263760at2759"/>
<comment type="similarity">
    <text evidence="1 8">Belongs to the NAD-dependent glycerol-3-phosphate dehydrogenase family.</text>
</comment>
<dbReference type="GO" id="GO:0042803">
    <property type="term" value="F:protein homodimerization activity"/>
    <property type="evidence" value="ECO:0007669"/>
    <property type="project" value="InterPro"/>
</dbReference>
<dbReference type="SUPFAM" id="SSF51735">
    <property type="entry name" value="NAD(P)-binding Rossmann-fold domains"/>
    <property type="match status" value="1"/>
</dbReference>
<keyword evidence="3 7" id="KW-0520">NAD</keyword>
<dbReference type="PANTHER" id="PTHR11728:SF8">
    <property type="entry name" value="GLYCEROL-3-PHOSPHATE DEHYDROGENASE [NAD(+)]-RELATED"/>
    <property type="match status" value="1"/>
</dbReference>
<proteinExistence type="inferred from homology"/>
<feature type="active site" description="Proton acceptor" evidence="5">
    <location>
        <position position="213"/>
    </location>
</feature>
<dbReference type="GO" id="GO:0005634">
    <property type="term" value="C:nucleus"/>
    <property type="evidence" value="ECO:0007669"/>
    <property type="project" value="TreeGrafter"/>
</dbReference>
<feature type="domain" description="Glycerol-3-phosphate dehydrogenase NAD-dependent C-terminal" evidence="11">
    <location>
        <begin position="202"/>
        <end position="348"/>
    </location>
</feature>
<evidence type="ECO:0000256" key="4">
    <source>
        <dbReference type="ARBA" id="ARBA00048683"/>
    </source>
</evidence>
<dbReference type="InterPro" id="IPR006168">
    <property type="entry name" value="G3P_DH_NAD-dep"/>
</dbReference>
<dbReference type="InterPro" id="IPR013328">
    <property type="entry name" value="6PGD_dom2"/>
</dbReference>
<dbReference type="InterPro" id="IPR008927">
    <property type="entry name" value="6-PGluconate_DH-like_C_sf"/>
</dbReference>
<dbReference type="Pfam" id="PF01210">
    <property type="entry name" value="NAD_Gly3P_dh_N"/>
    <property type="match status" value="1"/>
</dbReference>
<dbReference type="NCBIfam" id="TIGR03376">
    <property type="entry name" value="glycerol3P_DH"/>
    <property type="match status" value="1"/>
</dbReference>
<dbReference type="PIRSF" id="PIRSF000114">
    <property type="entry name" value="Glycerol-3-P_dh"/>
    <property type="match status" value="1"/>
</dbReference>
<dbReference type="PANTHER" id="PTHR11728">
    <property type="entry name" value="GLYCEROL-3-PHOSPHATE DEHYDROGENASE"/>
    <property type="match status" value="1"/>
</dbReference>
<dbReference type="Pfam" id="PF07479">
    <property type="entry name" value="NAD_Gly3P_dh_C"/>
    <property type="match status" value="1"/>
</dbReference>
<dbReference type="InterPro" id="IPR006109">
    <property type="entry name" value="G3P_DH_NAD-dep_C"/>
</dbReference>